<gene>
    <name evidence="1" type="ORF">LCGC14_0278130</name>
</gene>
<accession>A0A0F9TWT3</accession>
<proteinExistence type="predicted"/>
<sequence>MSVETELHEALLLASLEVTMFTGSCPMDMHGWDHPNKCGLMCGPYEKTAYRCWATYFRSKVE</sequence>
<dbReference type="AlphaFoldDB" id="A0A0F9TWT3"/>
<organism evidence="1">
    <name type="scientific">marine sediment metagenome</name>
    <dbReference type="NCBI Taxonomy" id="412755"/>
    <lineage>
        <taxon>unclassified sequences</taxon>
        <taxon>metagenomes</taxon>
        <taxon>ecological metagenomes</taxon>
    </lineage>
</organism>
<reference evidence="1" key="1">
    <citation type="journal article" date="2015" name="Nature">
        <title>Complex archaea that bridge the gap between prokaryotes and eukaryotes.</title>
        <authorList>
            <person name="Spang A."/>
            <person name="Saw J.H."/>
            <person name="Jorgensen S.L."/>
            <person name="Zaremba-Niedzwiedzka K."/>
            <person name="Martijn J."/>
            <person name="Lind A.E."/>
            <person name="van Eijk R."/>
            <person name="Schleper C."/>
            <person name="Guy L."/>
            <person name="Ettema T.J."/>
        </authorList>
    </citation>
    <scope>NUCLEOTIDE SEQUENCE</scope>
</reference>
<dbReference type="EMBL" id="LAZR01000158">
    <property type="protein sequence ID" value="KKN85490.1"/>
    <property type="molecule type" value="Genomic_DNA"/>
</dbReference>
<comment type="caution">
    <text evidence="1">The sequence shown here is derived from an EMBL/GenBank/DDBJ whole genome shotgun (WGS) entry which is preliminary data.</text>
</comment>
<name>A0A0F9TWT3_9ZZZZ</name>
<evidence type="ECO:0000313" key="1">
    <source>
        <dbReference type="EMBL" id="KKN85490.1"/>
    </source>
</evidence>
<protein>
    <submittedName>
        <fullName evidence="1">Uncharacterized protein</fullName>
    </submittedName>
</protein>